<dbReference type="AlphaFoldDB" id="A0A5B9EEW8"/>
<reference evidence="2 3" key="1">
    <citation type="submission" date="2019-08" db="EMBL/GenBank/DDBJ databases">
        <title>Complete genome sequence of Terriglobus albidus strain ORNL.</title>
        <authorList>
            <person name="Podar M."/>
        </authorList>
    </citation>
    <scope>NUCLEOTIDE SEQUENCE [LARGE SCALE GENOMIC DNA]</scope>
    <source>
        <strain evidence="2 3">ORNL</strain>
    </source>
</reference>
<protein>
    <submittedName>
        <fullName evidence="2">Uncharacterized protein</fullName>
    </submittedName>
</protein>
<dbReference type="KEGG" id="talb:FTW19_17735"/>
<evidence type="ECO:0000313" key="3">
    <source>
        <dbReference type="Proteomes" id="UP000321820"/>
    </source>
</evidence>
<evidence type="ECO:0000313" key="2">
    <source>
        <dbReference type="EMBL" id="QEE29665.1"/>
    </source>
</evidence>
<feature type="region of interest" description="Disordered" evidence="1">
    <location>
        <begin position="98"/>
        <end position="134"/>
    </location>
</feature>
<dbReference type="Proteomes" id="UP000321820">
    <property type="component" value="Chromosome"/>
</dbReference>
<feature type="compositionally biased region" description="Basic and acidic residues" evidence="1">
    <location>
        <begin position="99"/>
        <end position="114"/>
    </location>
</feature>
<evidence type="ECO:0000256" key="1">
    <source>
        <dbReference type="SAM" id="MobiDB-lite"/>
    </source>
</evidence>
<accession>A0A5B9EEW8</accession>
<name>A0A5B9EEW8_9BACT</name>
<organism evidence="2 3">
    <name type="scientific">Terriglobus albidus</name>
    <dbReference type="NCBI Taxonomy" id="1592106"/>
    <lineage>
        <taxon>Bacteria</taxon>
        <taxon>Pseudomonadati</taxon>
        <taxon>Acidobacteriota</taxon>
        <taxon>Terriglobia</taxon>
        <taxon>Terriglobales</taxon>
        <taxon>Acidobacteriaceae</taxon>
        <taxon>Terriglobus</taxon>
    </lineage>
</organism>
<proteinExistence type="predicted"/>
<dbReference type="EMBL" id="CP042806">
    <property type="protein sequence ID" value="QEE29665.1"/>
    <property type="molecule type" value="Genomic_DNA"/>
</dbReference>
<gene>
    <name evidence="2" type="ORF">FTW19_17735</name>
</gene>
<sequence length="177" mass="18315">MYHQSAAAEHTEAVTAALLAGGMGQIQEPYPPLNAEHLRRSNKPDGQPAASPAQGTPSAPLAGTSAAHDTVGEIPATREAGPVTVVRAAAIGAPAALARVERSEGDAQHAKESSPQRGESSALTSSAATAHDASNTATKALEAFHGLDLDELAEQVLHRFARTMELEAERRGVSAWE</sequence>
<feature type="compositionally biased region" description="Low complexity" evidence="1">
    <location>
        <begin position="120"/>
        <end position="134"/>
    </location>
</feature>
<feature type="region of interest" description="Disordered" evidence="1">
    <location>
        <begin position="25"/>
        <end position="81"/>
    </location>
</feature>
<keyword evidence="3" id="KW-1185">Reference proteome</keyword>